<gene>
    <name evidence="1" type="ORF">GS597_16680</name>
</gene>
<protein>
    <submittedName>
        <fullName evidence="1">Nif11-like leader peptide family natural product</fullName>
    </submittedName>
</protein>
<evidence type="ECO:0000313" key="1">
    <source>
        <dbReference type="EMBL" id="NCJ08111.1"/>
    </source>
</evidence>
<proteinExistence type="predicted"/>
<keyword evidence="2" id="KW-1185">Reference proteome</keyword>
<dbReference type="Proteomes" id="UP000607397">
    <property type="component" value="Unassembled WGS sequence"/>
</dbReference>
<comment type="caution">
    <text evidence="1">The sequence shown here is derived from an EMBL/GenBank/DDBJ whole genome shotgun (WGS) entry which is preliminary data.</text>
</comment>
<dbReference type="AlphaFoldDB" id="A0A8K2A1S1"/>
<accession>A0A8K2A1S1</accession>
<organism evidence="1 2">
    <name type="scientific">Petrachloros mirabilis ULC683</name>
    <dbReference type="NCBI Taxonomy" id="2781853"/>
    <lineage>
        <taxon>Bacteria</taxon>
        <taxon>Bacillati</taxon>
        <taxon>Cyanobacteriota</taxon>
        <taxon>Cyanophyceae</taxon>
        <taxon>Synechococcales</taxon>
        <taxon>Petrachlorosaceae</taxon>
        <taxon>Petrachloros</taxon>
        <taxon>Petrachloros mirabilis</taxon>
    </lineage>
</organism>
<dbReference type="EMBL" id="WVIC01000041">
    <property type="protein sequence ID" value="NCJ08111.1"/>
    <property type="molecule type" value="Genomic_DNA"/>
</dbReference>
<dbReference type="RefSeq" id="WP_161826588.1">
    <property type="nucleotide sequence ID" value="NZ_WVIC01000041.1"/>
</dbReference>
<sequence>MLAQANAARLLKTLRQSQAQTLRQQALEDPQDFIRRATQQGYSLTQESLPDQLGELTEEDLAGIYNPGVGPRRHLWRK</sequence>
<evidence type="ECO:0000313" key="2">
    <source>
        <dbReference type="Proteomes" id="UP000607397"/>
    </source>
</evidence>
<name>A0A8K2A1S1_9CYAN</name>
<reference evidence="1" key="1">
    <citation type="submission" date="2019-12" db="EMBL/GenBank/DDBJ databases">
        <title>High-Quality draft genome sequences of three cyanobacteria isolated from the limestone walls of the Old Cathedral of Coimbra.</title>
        <authorList>
            <person name="Tiago I."/>
            <person name="Soares F."/>
            <person name="Portugal A."/>
        </authorList>
    </citation>
    <scope>NUCLEOTIDE SEQUENCE [LARGE SCALE GENOMIC DNA]</scope>
    <source>
        <strain evidence="1">C</strain>
    </source>
</reference>